<comment type="caution">
    <text evidence="2">The sequence shown here is derived from an EMBL/GenBank/DDBJ whole genome shotgun (WGS) entry which is preliminary data.</text>
</comment>
<dbReference type="InterPro" id="IPR005534">
    <property type="entry name" value="Curli_assmbl/transp-comp_CsgG"/>
</dbReference>
<feature type="chain" id="PRO_5045181718" evidence="1">
    <location>
        <begin position="28"/>
        <end position="334"/>
    </location>
</feature>
<keyword evidence="3" id="KW-1185">Reference proteome</keyword>
<keyword evidence="1" id="KW-0732">Signal</keyword>
<dbReference type="EMBL" id="JBHSSW010000002">
    <property type="protein sequence ID" value="MFC6196745.1"/>
    <property type="molecule type" value="Genomic_DNA"/>
</dbReference>
<evidence type="ECO:0000313" key="3">
    <source>
        <dbReference type="Proteomes" id="UP001596303"/>
    </source>
</evidence>
<gene>
    <name evidence="2" type="primary">hfaB</name>
    <name evidence="2" type="ORF">ACFQDM_01570</name>
</gene>
<dbReference type="Proteomes" id="UP001596303">
    <property type="component" value="Unassembled WGS sequence"/>
</dbReference>
<dbReference type="Gene3D" id="3.40.50.10610">
    <property type="entry name" value="ABC-type transport auxiliary lipoprotein component"/>
    <property type="match status" value="1"/>
</dbReference>
<protein>
    <submittedName>
        <fullName evidence="2">Holdfast anchoring protein HfaB</fullName>
    </submittedName>
</protein>
<evidence type="ECO:0000256" key="1">
    <source>
        <dbReference type="SAM" id="SignalP"/>
    </source>
</evidence>
<accession>A0ABW1S504</accession>
<sequence>MTNQKNLPKRPAAKLAALAAASMLALAGCVSPVAGPTGKYATPIGSAPVTANPTPYSTSLSCLASFAGQNQLARPRIAVGRILDYTGKADLEGGRKVTQGASLMAISAFAKAGVSLVERFDTSVSELELKYANNKLITDDGAQFREILAGSIPGSDFYLVGGITELNYNIRSVGVEAFAGDTDAEDLKGTFGNKMYVINVGLDLRLVETQTLEVVDVISYQKQIIGREISFGVFDFLNGNVFDIGAGGRAQEPIQLAVRSVIERAVVEMTANLYGIDGPTSCLGEDPLGTSGVTGGFIPLSTNIATNNAETRAEPARWNENRDKALKSALRGRQ</sequence>
<name>A0ABW1S504_9PROT</name>
<dbReference type="RefSeq" id="WP_377374564.1">
    <property type="nucleotide sequence ID" value="NZ_JBHSSW010000002.1"/>
</dbReference>
<reference evidence="3" key="1">
    <citation type="journal article" date="2019" name="Int. J. Syst. Evol. Microbiol.">
        <title>The Global Catalogue of Microorganisms (GCM) 10K type strain sequencing project: providing services to taxonomists for standard genome sequencing and annotation.</title>
        <authorList>
            <consortium name="The Broad Institute Genomics Platform"/>
            <consortium name="The Broad Institute Genome Sequencing Center for Infectious Disease"/>
            <person name="Wu L."/>
            <person name="Ma J."/>
        </authorList>
    </citation>
    <scope>NUCLEOTIDE SEQUENCE [LARGE SCALE GENOMIC DNA]</scope>
    <source>
        <strain evidence="3">CGMCC-1.15741</strain>
    </source>
</reference>
<organism evidence="2 3">
    <name type="scientific">Ponticaulis profundi</name>
    <dbReference type="NCBI Taxonomy" id="2665222"/>
    <lineage>
        <taxon>Bacteria</taxon>
        <taxon>Pseudomonadati</taxon>
        <taxon>Pseudomonadota</taxon>
        <taxon>Alphaproteobacteria</taxon>
        <taxon>Hyphomonadales</taxon>
        <taxon>Hyphomonadaceae</taxon>
        <taxon>Ponticaulis</taxon>
    </lineage>
</organism>
<dbReference type="InterPro" id="IPR049861">
    <property type="entry name" value="Holdfast_HfaB"/>
</dbReference>
<dbReference type="PROSITE" id="PS51257">
    <property type="entry name" value="PROKAR_LIPOPROTEIN"/>
    <property type="match status" value="1"/>
</dbReference>
<feature type="signal peptide" evidence="1">
    <location>
        <begin position="1"/>
        <end position="27"/>
    </location>
</feature>
<proteinExistence type="predicted"/>
<evidence type="ECO:0000313" key="2">
    <source>
        <dbReference type="EMBL" id="MFC6196745.1"/>
    </source>
</evidence>
<dbReference type="Pfam" id="PF03783">
    <property type="entry name" value="CsgG"/>
    <property type="match status" value="1"/>
</dbReference>
<dbReference type="NCBIfam" id="NF037935">
    <property type="entry name" value="holdfast_HfaB"/>
    <property type="match status" value="1"/>
</dbReference>